<dbReference type="CDD" id="cd00842">
    <property type="entry name" value="MPP_ASMase"/>
    <property type="match status" value="1"/>
</dbReference>
<dbReference type="GO" id="GO:0005615">
    <property type="term" value="C:extracellular space"/>
    <property type="evidence" value="ECO:0007669"/>
    <property type="project" value="TreeGrafter"/>
</dbReference>
<dbReference type="PIRSF" id="PIRSF000948">
    <property type="entry name" value="Sphingomy_PDE"/>
    <property type="match status" value="1"/>
</dbReference>
<comment type="cofactor">
    <cofactor evidence="12">
        <name>Zn(2+)</name>
        <dbReference type="ChEBI" id="CHEBI:29105"/>
    </cofactor>
    <text evidence="12">Binds 2 Zn(2+) ions per subunit.</text>
</comment>
<feature type="binding site" evidence="12">
    <location>
        <position position="458"/>
    </location>
    <ligand>
        <name>Zn(2+)</name>
        <dbReference type="ChEBI" id="CHEBI:29105"/>
        <label>1</label>
    </ligand>
</feature>
<evidence type="ECO:0000256" key="10">
    <source>
        <dbReference type="ARBA" id="ARBA00047268"/>
    </source>
</evidence>
<feature type="disulfide bond" evidence="13">
    <location>
        <begin position="108"/>
        <end position="123"/>
    </location>
</feature>
<keyword evidence="4 12" id="KW-0479">Metal-binding</keyword>
<evidence type="ECO:0000256" key="3">
    <source>
        <dbReference type="ARBA" id="ARBA00022525"/>
    </source>
</evidence>
<name>A0A8S4PFD4_OWEFU</name>
<feature type="binding site" evidence="12">
    <location>
        <position position="205"/>
    </location>
    <ligand>
        <name>Zn(2+)</name>
        <dbReference type="ChEBI" id="CHEBI:29105"/>
        <label>1</label>
    </ligand>
</feature>
<comment type="subcellular location">
    <subcellularLocation>
        <location evidence="1">Secreted</location>
    </subcellularLocation>
</comment>
<feature type="disulfide bond" evidence="13">
    <location>
        <begin position="580"/>
        <end position="584"/>
    </location>
</feature>
<protein>
    <recommendedName>
        <fullName evidence="11">Sphingomyelin phosphodiesterase</fullName>
    </recommendedName>
</protein>
<dbReference type="PANTHER" id="PTHR10340:SF34">
    <property type="entry name" value="SPHINGOMYELIN PHOSPHODIESTERASE"/>
    <property type="match status" value="1"/>
</dbReference>
<feature type="binding site" evidence="12">
    <location>
        <position position="422"/>
    </location>
    <ligand>
        <name>Zn(2+)</name>
        <dbReference type="ChEBI" id="CHEBI:29105"/>
        <label>2</label>
    </ligand>
</feature>
<dbReference type="AlphaFoldDB" id="A0A8S4PFD4"/>
<keyword evidence="8 13" id="KW-1015">Disulfide bond</keyword>
<dbReference type="InterPro" id="IPR045473">
    <property type="entry name" value="ASM_C"/>
</dbReference>
<proteinExistence type="inferred from homology"/>
<dbReference type="GO" id="GO:0046872">
    <property type="term" value="F:metal ion binding"/>
    <property type="evidence" value="ECO:0007669"/>
    <property type="project" value="UniProtKB-KW"/>
</dbReference>
<evidence type="ECO:0000256" key="14">
    <source>
        <dbReference type="SAM" id="SignalP"/>
    </source>
</evidence>
<feature type="disulfide bond" evidence="13">
    <location>
        <begin position="74"/>
        <end position="149"/>
    </location>
</feature>
<feature type="signal peptide" evidence="14">
    <location>
        <begin position="1"/>
        <end position="17"/>
    </location>
</feature>
<gene>
    <name evidence="16" type="ORF">OFUS_LOCUS17308</name>
</gene>
<feature type="domain" description="Saposin B-type" evidence="15">
    <location>
        <begin position="67"/>
        <end position="159"/>
    </location>
</feature>
<feature type="binding site" evidence="12">
    <location>
        <position position="315"/>
    </location>
    <ligand>
        <name>Zn(2+)</name>
        <dbReference type="ChEBI" id="CHEBI:29105"/>
        <label>2</label>
    </ligand>
</feature>
<feature type="binding site" evidence="12">
    <location>
        <position position="456"/>
    </location>
    <ligand>
        <name>Zn(2+)</name>
        <dbReference type="ChEBI" id="CHEBI:29105"/>
        <label>2</label>
    </ligand>
</feature>
<evidence type="ECO:0000256" key="4">
    <source>
        <dbReference type="ARBA" id="ARBA00022723"/>
    </source>
</evidence>
<evidence type="ECO:0000256" key="11">
    <source>
        <dbReference type="PIRNR" id="PIRNR000948"/>
    </source>
</evidence>
<evidence type="ECO:0000256" key="6">
    <source>
        <dbReference type="ARBA" id="ARBA00022801"/>
    </source>
</evidence>
<feature type="disulfide bond" evidence="13">
    <location>
        <begin position="218"/>
        <end position="223"/>
    </location>
</feature>
<dbReference type="Proteomes" id="UP000749559">
    <property type="component" value="Unassembled WGS sequence"/>
</dbReference>
<comment type="similarity">
    <text evidence="2 11">Belongs to the acid sphingomyelinase family.</text>
</comment>
<feature type="disulfide bond" evidence="13">
    <location>
        <begin position="224"/>
        <end position="246"/>
    </location>
</feature>
<dbReference type="Gene3D" id="3.60.21.10">
    <property type="match status" value="1"/>
</dbReference>
<evidence type="ECO:0000256" key="8">
    <source>
        <dbReference type="ARBA" id="ARBA00023157"/>
    </source>
</evidence>
<dbReference type="GO" id="GO:0046513">
    <property type="term" value="P:ceramide biosynthetic process"/>
    <property type="evidence" value="ECO:0007669"/>
    <property type="project" value="TreeGrafter"/>
</dbReference>
<evidence type="ECO:0000313" key="17">
    <source>
        <dbReference type="Proteomes" id="UP000749559"/>
    </source>
</evidence>
<keyword evidence="17" id="KW-1185">Reference proteome</keyword>
<evidence type="ECO:0000256" key="1">
    <source>
        <dbReference type="ARBA" id="ARBA00004613"/>
    </source>
</evidence>
<keyword evidence="6 11" id="KW-0378">Hydrolase</keyword>
<dbReference type="GO" id="GO:0006685">
    <property type="term" value="P:sphingomyelin catabolic process"/>
    <property type="evidence" value="ECO:0007669"/>
    <property type="project" value="UniProtKB-UniRule"/>
</dbReference>
<comment type="caution">
    <text evidence="16">The sequence shown here is derived from an EMBL/GenBank/DDBJ whole genome shotgun (WGS) entry which is preliminary data.</text>
</comment>
<sequence>MGLLGILLLSCAFFGVAVHAGSQGAGWEKTQVLKFARATKAWQMSHEQGIDIKSINVNDIEIGRNDDDPACVGCELVLDALTFLDDDAMTVDESWYEGGLKEITEEICEIALKEVDWRGDVMCPGMMENYAKHLLYIIRNTSKESKQMCLDLNFCEPPRPSDYKPRDSVLEDSYPKDYIDRPRKYKRRGKAQAADFRLVQLADIHFDAKYEEGSQTDCGLVVCCANHRNWAVNGSGSAGAWGDYNCNTPKRTFEYYLRQINSLTPSLDAVVYTGDHPPHAMWEETFEHQLGMSKEVMDSFSKLLPNRTVYPNLGNHELFPTNMYYLPRPEVQETLEKISQWWPQVVNLSSTQVNNIKKNGYYTVLVKAGLRIISFNTNYGYTMNFYNVLNMGSSYENDAKKFVEDSLALARTRSEKVIMVGHHPPGGSDAGSAWGKWYNNLIVSYSDLVVLQMCGHTHRDHFHVMRDYSTNLPKAVYNIAPSMTTFGRINPSARIFVLDGTTFELKEIEQYRFDVKAARANNSEPKIELAYKAKEYYGMQDLSPASWMSLAQRMRTNETLFNLHYMNHWANSGNHQGNPCDAKCRHDYICGLEHSRYDHEVWCGREFIETTTGGPNVTDTVTNPVTKPSSSGKTVFSTLVMIAGTVLALH</sequence>
<reference evidence="16" key="1">
    <citation type="submission" date="2022-03" db="EMBL/GenBank/DDBJ databases">
        <authorList>
            <person name="Martin C."/>
        </authorList>
    </citation>
    <scope>NUCLEOTIDE SEQUENCE</scope>
</reference>
<comment type="function">
    <text evidence="11">Converts sphingomyelin to ceramide.</text>
</comment>
<dbReference type="InterPro" id="IPR041805">
    <property type="entry name" value="ASMase/PPN1_MPP"/>
</dbReference>
<keyword evidence="3" id="KW-0964">Secreted</keyword>
<feature type="binding site" evidence="12">
    <location>
        <position position="275"/>
    </location>
    <ligand>
        <name>Zn(2+)</name>
        <dbReference type="ChEBI" id="CHEBI:29105"/>
        <label>2</label>
    </ligand>
</feature>
<dbReference type="EMBL" id="CAIIXF020000008">
    <property type="protein sequence ID" value="CAH1792333.1"/>
    <property type="molecule type" value="Genomic_DNA"/>
</dbReference>
<evidence type="ECO:0000256" key="13">
    <source>
        <dbReference type="PIRSR" id="PIRSR000948-2"/>
    </source>
</evidence>
<evidence type="ECO:0000256" key="7">
    <source>
        <dbReference type="ARBA" id="ARBA00022833"/>
    </source>
</evidence>
<feature type="binding site" evidence="12">
    <location>
        <position position="275"/>
    </location>
    <ligand>
        <name>Zn(2+)</name>
        <dbReference type="ChEBI" id="CHEBI:29105"/>
        <label>1</label>
    </ligand>
</feature>
<organism evidence="16 17">
    <name type="scientific">Owenia fusiformis</name>
    <name type="common">Polychaete worm</name>
    <dbReference type="NCBI Taxonomy" id="6347"/>
    <lineage>
        <taxon>Eukaryota</taxon>
        <taxon>Metazoa</taxon>
        <taxon>Spiralia</taxon>
        <taxon>Lophotrochozoa</taxon>
        <taxon>Annelida</taxon>
        <taxon>Polychaeta</taxon>
        <taxon>Sedentaria</taxon>
        <taxon>Canalipalpata</taxon>
        <taxon>Sabellida</taxon>
        <taxon>Oweniida</taxon>
        <taxon>Oweniidae</taxon>
        <taxon>Owenia</taxon>
    </lineage>
</organism>
<evidence type="ECO:0000256" key="2">
    <source>
        <dbReference type="ARBA" id="ARBA00008234"/>
    </source>
</evidence>
<dbReference type="SUPFAM" id="SSF56300">
    <property type="entry name" value="Metallo-dependent phosphatases"/>
    <property type="match status" value="1"/>
</dbReference>
<feature type="chain" id="PRO_5035851443" description="Sphingomyelin phosphodiesterase" evidence="14">
    <location>
        <begin position="18"/>
        <end position="650"/>
    </location>
</feature>
<evidence type="ECO:0000256" key="12">
    <source>
        <dbReference type="PIRSR" id="PIRSR000948-1"/>
    </source>
</evidence>
<dbReference type="GO" id="GO:0061750">
    <property type="term" value="F:acid sphingomyelin phosphodiesterase activity"/>
    <property type="evidence" value="ECO:0007669"/>
    <property type="project" value="TreeGrafter"/>
</dbReference>
<dbReference type="InterPro" id="IPR008139">
    <property type="entry name" value="SaposinB_dom"/>
</dbReference>
<dbReference type="GO" id="GO:0016798">
    <property type="term" value="F:hydrolase activity, acting on glycosyl bonds"/>
    <property type="evidence" value="ECO:0007669"/>
    <property type="project" value="UniProtKB-KW"/>
</dbReference>
<dbReference type="OrthoDB" id="282973at2759"/>
<dbReference type="Pfam" id="PF19272">
    <property type="entry name" value="ASMase_C"/>
    <property type="match status" value="1"/>
</dbReference>
<dbReference type="Pfam" id="PF00149">
    <property type="entry name" value="Metallophos"/>
    <property type="match status" value="1"/>
</dbReference>
<evidence type="ECO:0000259" key="15">
    <source>
        <dbReference type="PROSITE" id="PS50015"/>
    </source>
</evidence>
<dbReference type="InterPro" id="IPR011160">
    <property type="entry name" value="Sphingomy_PDE"/>
</dbReference>
<dbReference type="GO" id="GO:0005764">
    <property type="term" value="C:lysosome"/>
    <property type="evidence" value="ECO:0007669"/>
    <property type="project" value="TreeGrafter"/>
</dbReference>
<evidence type="ECO:0000256" key="5">
    <source>
        <dbReference type="ARBA" id="ARBA00022729"/>
    </source>
</evidence>
<dbReference type="InterPro" id="IPR029052">
    <property type="entry name" value="Metallo-depent_PP-like"/>
</dbReference>
<accession>A0A8S4PFD4</accession>
<keyword evidence="7 12" id="KW-0862">Zinc</keyword>
<feature type="binding site" evidence="12">
    <location>
        <position position="203"/>
    </location>
    <ligand>
        <name>Zn(2+)</name>
        <dbReference type="ChEBI" id="CHEBI:29105"/>
        <label>1</label>
    </ligand>
</feature>
<dbReference type="PROSITE" id="PS50015">
    <property type="entry name" value="SAP_B"/>
    <property type="match status" value="1"/>
</dbReference>
<evidence type="ECO:0000313" key="16">
    <source>
        <dbReference type="EMBL" id="CAH1792333.1"/>
    </source>
</evidence>
<evidence type="ECO:0000256" key="9">
    <source>
        <dbReference type="ARBA" id="ARBA00023180"/>
    </source>
</evidence>
<dbReference type="InterPro" id="IPR004843">
    <property type="entry name" value="Calcineurin-like_PHP"/>
</dbReference>
<keyword evidence="11" id="KW-0326">Glycosidase</keyword>
<keyword evidence="9" id="KW-0325">Glycoprotein</keyword>
<keyword evidence="5 14" id="KW-0732">Signal</keyword>
<dbReference type="PANTHER" id="PTHR10340">
    <property type="entry name" value="SPHINGOMYELIN PHOSPHODIESTERASE"/>
    <property type="match status" value="1"/>
</dbReference>
<dbReference type="GO" id="GO:0016020">
    <property type="term" value="C:membrane"/>
    <property type="evidence" value="ECO:0007669"/>
    <property type="project" value="GOC"/>
</dbReference>
<comment type="catalytic activity">
    <reaction evidence="10">
        <text>a sphingomyelin + H2O = phosphocholine + an N-acylsphing-4-enine + H(+)</text>
        <dbReference type="Rhea" id="RHEA:19253"/>
        <dbReference type="ChEBI" id="CHEBI:15377"/>
        <dbReference type="ChEBI" id="CHEBI:15378"/>
        <dbReference type="ChEBI" id="CHEBI:17636"/>
        <dbReference type="ChEBI" id="CHEBI:52639"/>
        <dbReference type="ChEBI" id="CHEBI:295975"/>
        <dbReference type="EC" id="3.1.4.12"/>
    </reaction>
    <physiologicalReaction direction="left-to-right" evidence="10">
        <dbReference type="Rhea" id="RHEA:19254"/>
    </physiologicalReaction>
</comment>